<proteinExistence type="predicted"/>
<name>A0A2V1DLY5_9PLEO</name>
<keyword evidence="4" id="KW-1185">Reference proteome</keyword>
<dbReference type="EMBL" id="KZ805417">
    <property type="protein sequence ID" value="PVH98269.1"/>
    <property type="molecule type" value="Genomic_DNA"/>
</dbReference>
<keyword evidence="2" id="KW-0732">Signal</keyword>
<protein>
    <submittedName>
        <fullName evidence="3">Uncharacterized protein</fullName>
    </submittedName>
</protein>
<gene>
    <name evidence="3" type="ORF">DM02DRAFT_657494</name>
</gene>
<feature type="chain" id="PRO_5016146774" evidence="2">
    <location>
        <begin position="26"/>
        <end position="152"/>
    </location>
</feature>
<sequence>MLTLRGASGIAAISVVIITCTCSNSTKEPPSRYQPSGISNPLSRRLPNANYPPSSDRTWREPLLSPQFGAVSQRWTLMFSSTIQVVASNTISTALRLLPASVAQTSTLMIPRLHLAVVPETLTIPIAARSNTATQKNTEPLKLGNFRTDNTL</sequence>
<evidence type="ECO:0000313" key="4">
    <source>
        <dbReference type="Proteomes" id="UP000244855"/>
    </source>
</evidence>
<evidence type="ECO:0000256" key="2">
    <source>
        <dbReference type="SAM" id="SignalP"/>
    </source>
</evidence>
<organism evidence="3 4">
    <name type="scientific">Periconia macrospinosa</name>
    <dbReference type="NCBI Taxonomy" id="97972"/>
    <lineage>
        <taxon>Eukaryota</taxon>
        <taxon>Fungi</taxon>
        <taxon>Dikarya</taxon>
        <taxon>Ascomycota</taxon>
        <taxon>Pezizomycotina</taxon>
        <taxon>Dothideomycetes</taxon>
        <taxon>Pleosporomycetidae</taxon>
        <taxon>Pleosporales</taxon>
        <taxon>Massarineae</taxon>
        <taxon>Periconiaceae</taxon>
        <taxon>Periconia</taxon>
    </lineage>
</organism>
<feature type="region of interest" description="Disordered" evidence="1">
    <location>
        <begin position="24"/>
        <end position="58"/>
    </location>
</feature>
<dbReference type="AlphaFoldDB" id="A0A2V1DLY5"/>
<evidence type="ECO:0000256" key="1">
    <source>
        <dbReference type="SAM" id="MobiDB-lite"/>
    </source>
</evidence>
<feature type="compositionally biased region" description="Polar residues" evidence="1">
    <location>
        <begin position="24"/>
        <end position="42"/>
    </location>
</feature>
<evidence type="ECO:0000313" key="3">
    <source>
        <dbReference type="EMBL" id="PVH98269.1"/>
    </source>
</evidence>
<accession>A0A2V1DLY5</accession>
<feature type="signal peptide" evidence="2">
    <location>
        <begin position="1"/>
        <end position="25"/>
    </location>
</feature>
<reference evidence="3 4" key="1">
    <citation type="journal article" date="2018" name="Sci. Rep.">
        <title>Comparative genomics provides insights into the lifestyle and reveals functional heterogeneity of dark septate endophytic fungi.</title>
        <authorList>
            <person name="Knapp D.G."/>
            <person name="Nemeth J.B."/>
            <person name="Barry K."/>
            <person name="Hainaut M."/>
            <person name="Henrissat B."/>
            <person name="Johnson J."/>
            <person name="Kuo A."/>
            <person name="Lim J.H.P."/>
            <person name="Lipzen A."/>
            <person name="Nolan M."/>
            <person name="Ohm R.A."/>
            <person name="Tamas L."/>
            <person name="Grigoriev I.V."/>
            <person name="Spatafora J.W."/>
            <person name="Nagy L.G."/>
            <person name="Kovacs G.M."/>
        </authorList>
    </citation>
    <scope>NUCLEOTIDE SEQUENCE [LARGE SCALE GENOMIC DNA]</scope>
    <source>
        <strain evidence="3 4">DSE2036</strain>
    </source>
</reference>
<dbReference type="Proteomes" id="UP000244855">
    <property type="component" value="Unassembled WGS sequence"/>
</dbReference>